<dbReference type="PANTHER" id="PTHR30537">
    <property type="entry name" value="HTH-TYPE TRANSCRIPTIONAL REGULATOR"/>
    <property type="match status" value="1"/>
</dbReference>
<dbReference type="Proteomes" id="UP001369082">
    <property type="component" value="Unassembled WGS sequence"/>
</dbReference>
<accession>A0ABU9GNI8</accession>
<dbReference type="SUPFAM" id="SSF53850">
    <property type="entry name" value="Periplasmic binding protein-like II"/>
    <property type="match status" value="1"/>
</dbReference>
<keyword evidence="4" id="KW-0804">Transcription</keyword>
<dbReference type="InterPro" id="IPR005119">
    <property type="entry name" value="LysR_subst-bd"/>
</dbReference>
<evidence type="ECO:0000256" key="2">
    <source>
        <dbReference type="ARBA" id="ARBA00023015"/>
    </source>
</evidence>
<dbReference type="PROSITE" id="PS50931">
    <property type="entry name" value="HTH_LYSR"/>
    <property type="match status" value="1"/>
</dbReference>
<reference evidence="6 7" key="1">
    <citation type="submission" date="2024-02" db="EMBL/GenBank/DDBJ databases">
        <title>Bacteria isolated from the canopy kelp, Nereocystis luetkeana.</title>
        <authorList>
            <person name="Pfister C.A."/>
            <person name="Younker I.T."/>
            <person name="Light S.H."/>
        </authorList>
    </citation>
    <scope>NUCLEOTIDE SEQUENCE [LARGE SCALE GENOMIC DNA]</scope>
    <source>
        <strain evidence="6 7">TI.1.05</strain>
    </source>
</reference>
<evidence type="ECO:0000256" key="4">
    <source>
        <dbReference type="ARBA" id="ARBA00023163"/>
    </source>
</evidence>
<dbReference type="RefSeq" id="WP_341596893.1">
    <property type="nucleotide sequence ID" value="NZ_JBAKAZ010000011.1"/>
</dbReference>
<keyword evidence="7" id="KW-1185">Reference proteome</keyword>
<organism evidence="6 7">
    <name type="scientific">Psychromonas aquatilis</name>
    <dbReference type="NCBI Taxonomy" id="2005072"/>
    <lineage>
        <taxon>Bacteria</taxon>
        <taxon>Pseudomonadati</taxon>
        <taxon>Pseudomonadota</taxon>
        <taxon>Gammaproteobacteria</taxon>
        <taxon>Alteromonadales</taxon>
        <taxon>Psychromonadaceae</taxon>
        <taxon>Psychromonas</taxon>
    </lineage>
</organism>
<dbReference type="InterPro" id="IPR036388">
    <property type="entry name" value="WH-like_DNA-bd_sf"/>
</dbReference>
<evidence type="ECO:0000256" key="3">
    <source>
        <dbReference type="ARBA" id="ARBA00023125"/>
    </source>
</evidence>
<keyword evidence="3" id="KW-0238">DNA-binding</keyword>
<sequence>MSTRLDLFIDVAQQGSFAKAAGIRNIDRSALSKQIKILEDELGVRLLNRSTRAISLTDAGKEILTQAESVREILANTRRLAESFQSQPKGLLRVTSPSLFGRLYIEKAAFQFMEKYPDVHIKLVFDDTRSDIIGERFDIAFRIGPARDSNLIARKLGDAKVAILASESFIKKYGDPKTPEELIKLPSVVYNNTEQKFNKILISEAPGSDIMKSYNIQGQLEVNELSSVLEAVKAGLGFSQRGIFTLDRNIKEMGLVPLLTNYKLSHRDWGISALYPHRNQTPLVKLFIDAVQELIGKPPIWDSYIDGFEDMYQ</sequence>
<dbReference type="InterPro" id="IPR036390">
    <property type="entry name" value="WH_DNA-bd_sf"/>
</dbReference>
<dbReference type="InterPro" id="IPR000847">
    <property type="entry name" value="LysR_HTH_N"/>
</dbReference>
<dbReference type="SUPFAM" id="SSF46785">
    <property type="entry name" value="Winged helix' DNA-binding domain"/>
    <property type="match status" value="1"/>
</dbReference>
<comment type="similarity">
    <text evidence="1">Belongs to the LysR transcriptional regulatory family.</text>
</comment>
<gene>
    <name evidence="6" type="ORF">V6256_04575</name>
</gene>
<proteinExistence type="inferred from homology"/>
<evidence type="ECO:0000313" key="6">
    <source>
        <dbReference type="EMBL" id="MEL0628878.1"/>
    </source>
</evidence>
<comment type="caution">
    <text evidence="6">The sequence shown here is derived from an EMBL/GenBank/DDBJ whole genome shotgun (WGS) entry which is preliminary data.</text>
</comment>
<evidence type="ECO:0000259" key="5">
    <source>
        <dbReference type="PROSITE" id="PS50931"/>
    </source>
</evidence>
<dbReference type="CDD" id="cd08422">
    <property type="entry name" value="PBP2_CrgA_like"/>
    <property type="match status" value="1"/>
</dbReference>
<dbReference type="Pfam" id="PF03466">
    <property type="entry name" value="LysR_substrate"/>
    <property type="match status" value="1"/>
</dbReference>
<feature type="domain" description="HTH lysR-type" evidence="5">
    <location>
        <begin position="1"/>
        <end position="57"/>
    </location>
</feature>
<dbReference type="Gene3D" id="3.40.190.290">
    <property type="match status" value="1"/>
</dbReference>
<evidence type="ECO:0000313" key="7">
    <source>
        <dbReference type="Proteomes" id="UP001369082"/>
    </source>
</evidence>
<dbReference type="InterPro" id="IPR058163">
    <property type="entry name" value="LysR-type_TF_proteobact-type"/>
</dbReference>
<name>A0ABU9GNI8_9GAMM</name>
<keyword evidence="2" id="KW-0805">Transcription regulation</keyword>
<dbReference type="EMBL" id="JBAKAZ010000011">
    <property type="protein sequence ID" value="MEL0628878.1"/>
    <property type="molecule type" value="Genomic_DNA"/>
</dbReference>
<dbReference type="Gene3D" id="1.10.10.10">
    <property type="entry name" value="Winged helix-like DNA-binding domain superfamily/Winged helix DNA-binding domain"/>
    <property type="match status" value="1"/>
</dbReference>
<dbReference type="PANTHER" id="PTHR30537:SF5">
    <property type="entry name" value="HTH-TYPE TRANSCRIPTIONAL ACTIVATOR TTDR-RELATED"/>
    <property type="match status" value="1"/>
</dbReference>
<evidence type="ECO:0000256" key="1">
    <source>
        <dbReference type="ARBA" id="ARBA00009437"/>
    </source>
</evidence>
<dbReference type="Pfam" id="PF00126">
    <property type="entry name" value="HTH_1"/>
    <property type="match status" value="1"/>
</dbReference>
<protein>
    <submittedName>
        <fullName evidence="6">LysR family transcriptional regulator</fullName>
    </submittedName>
</protein>